<name>A0A3Q7ECL6_SOLLC</name>
<dbReference type="PANTHER" id="PTHR24559">
    <property type="entry name" value="TRANSPOSON TY3-I GAG-POL POLYPROTEIN"/>
    <property type="match status" value="1"/>
</dbReference>
<accession>A0A3Q7ECL6</accession>
<sequence>MKGRFEAIANQTDYMEDRLMLRLYISGLREDFKISTLIQERRIYVEKGPIRPALANKGASLLPNQNVASSYQNTSAAIAINNNLNRASARSLLKHLSLAEIPNRHEFLAEELQCLEVQEHSAISYHALDGGNFSSMLRYFGHVNGSPVQALVDGGSDHHFIQARKVVTDYGERTFQFSYQGTNNISKGLEKTSVKPIQLHSLGRDTTTSAISSYYCLQIVSTVPTHDEQKKVMDEMATEMLAEGVIRASTSPFSSPDGTWRFCVEYRAQNAVTIRDRFSIPTVDELFNELYGAMYSSKLDLFAVYLQI</sequence>
<dbReference type="Proteomes" id="UP000004994">
    <property type="component" value="Chromosome 1"/>
</dbReference>
<dbReference type="InParanoid" id="A0A3Q7ECL6"/>
<dbReference type="EnsemblPlants" id="Solyc01g017877.1.1">
    <property type="protein sequence ID" value="Solyc01g017877.1.1"/>
    <property type="gene ID" value="Solyc01g017877.1"/>
</dbReference>
<keyword evidence="2" id="KW-1185">Reference proteome</keyword>
<dbReference type="OMA" id="PMIDEIF"/>
<reference evidence="1" key="2">
    <citation type="submission" date="2019-01" db="UniProtKB">
        <authorList>
            <consortium name="EnsemblPlants"/>
        </authorList>
    </citation>
    <scope>IDENTIFICATION</scope>
    <source>
        <strain evidence="1">cv. Heinz 1706</strain>
    </source>
</reference>
<dbReference type="InterPro" id="IPR043502">
    <property type="entry name" value="DNA/RNA_pol_sf"/>
</dbReference>
<evidence type="ECO:0000313" key="1">
    <source>
        <dbReference type="EnsemblPlants" id="Solyc01g017877.1.1"/>
    </source>
</evidence>
<dbReference type="SUPFAM" id="SSF56672">
    <property type="entry name" value="DNA/RNA polymerases"/>
    <property type="match status" value="1"/>
</dbReference>
<reference evidence="1" key="1">
    <citation type="journal article" date="2012" name="Nature">
        <title>The tomato genome sequence provides insights into fleshy fruit evolution.</title>
        <authorList>
            <consortium name="Tomato Genome Consortium"/>
        </authorList>
    </citation>
    <scope>NUCLEOTIDE SEQUENCE [LARGE SCALE GENOMIC DNA]</scope>
    <source>
        <strain evidence="1">cv. Heinz 1706</strain>
    </source>
</reference>
<evidence type="ECO:0000313" key="2">
    <source>
        <dbReference type="Proteomes" id="UP000004994"/>
    </source>
</evidence>
<dbReference type="AlphaFoldDB" id="A0A3Q7ECL6"/>
<dbReference type="InterPro" id="IPR053134">
    <property type="entry name" value="RNA-dir_DNA_polymerase"/>
</dbReference>
<protein>
    <submittedName>
        <fullName evidence="1">Uncharacterized protein</fullName>
    </submittedName>
</protein>
<dbReference type="InterPro" id="IPR043128">
    <property type="entry name" value="Rev_trsase/Diguanyl_cyclase"/>
</dbReference>
<dbReference type="Gene3D" id="3.10.10.10">
    <property type="entry name" value="HIV Type 1 Reverse Transcriptase, subunit A, domain 1"/>
    <property type="match status" value="1"/>
</dbReference>
<dbReference type="PANTHER" id="PTHR24559:SF434">
    <property type="entry name" value="RNA-DIRECTED DNA POLYMERASE HOMOLOG"/>
    <property type="match status" value="1"/>
</dbReference>
<dbReference type="STRING" id="4081.A0A3Q7ECL6"/>
<proteinExistence type="predicted"/>
<dbReference type="Gene3D" id="3.30.70.270">
    <property type="match status" value="1"/>
</dbReference>
<organism evidence="1">
    <name type="scientific">Solanum lycopersicum</name>
    <name type="common">Tomato</name>
    <name type="synonym">Lycopersicon esculentum</name>
    <dbReference type="NCBI Taxonomy" id="4081"/>
    <lineage>
        <taxon>Eukaryota</taxon>
        <taxon>Viridiplantae</taxon>
        <taxon>Streptophyta</taxon>
        <taxon>Embryophyta</taxon>
        <taxon>Tracheophyta</taxon>
        <taxon>Spermatophyta</taxon>
        <taxon>Magnoliopsida</taxon>
        <taxon>eudicotyledons</taxon>
        <taxon>Gunneridae</taxon>
        <taxon>Pentapetalae</taxon>
        <taxon>asterids</taxon>
        <taxon>lamiids</taxon>
        <taxon>Solanales</taxon>
        <taxon>Solanaceae</taxon>
        <taxon>Solanoideae</taxon>
        <taxon>Solaneae</taxon>
        <taxon>Solanum</taxon>
        <taxon>Solanum subgen. Lycopersicon</taxon>
    </lineage>
</organism>
<dbReference type="Gramene" id="Solyc01g017877.1.1">
    <property type="protein sequence ID" value="Solyc01g017877.1.1"/>
    <property type="gene ID" value="Solyc01g017877.1"/>
</dbReference>